<gene>
    <name evidence="3" type="ORF">ACFSYJ_11140</name>
</gene>
<sequence length="497" mass="52846">MRKQFMVTVAGAIAVVLATIGTASASPAPRQEQPGQDQKWTRLADRTYDESVNAVRRADAAHQYVRAQFVAPLAWYAGQKFGWHDQRTQDWLNRLYGLRTPSRGYGLGQPYDAYGDGTTNPATTAYTITGAWHVGRTLLAGFDGGGVPAERVREVATWLAGIPLAAGGQCAAYSESGHDKGKPCVWNVSAAGAWFLWNAEKRGLVAAGDRDRVLAKVRSWRNEVRAHYRPALRGWTYQAGSAGLQDAWHNVATVAPMYDLDPSIGGTALAGQFAAFPGSAANADVLTLDCAKADGTFAAIERTATTPVTKPLDVLQSRAGFAPLLPRIAAACAAPAARLDSAPSGADRVAAIATAELTDAGHNHQVDGCNFYTGALGRTSAGCPEGWGRVAWCADFARWVWKRAGLKIDGLDAYAESFRKFGARHGTWHPVSSGYRPVPGDAIVYRDDNGNGLADHVGLVVANGADGLVTIEGNWGSRVAKRINPARAQGYTSPVTA</sequence>
<accession>A0ABW5GD21</accession>
<protein>
    <submittedName>
        <fullName evidence="3">CHAP domain-containing protein</fullName>
    </submittedName>
</protein>
<comment type="caution">
    <text evidence="3">The sequence shown here is derived from an EMBL/GenBank/DDBJ whole genome shotgun (WGS) entry which is preliminary data.</text>
</comment>
<dbReference type="RefSeq" id="WP_345406004.1">
    <property type="nucleotide sequence ID" value="NZ_BAABHG010000019.1"/>
</dbReference>
<evidence type="ECO:0000313" key="3">
    <source>
        <dbReference type="EMBL" id="MFD2459164.1"/>
    </source>
</evidence>
<dbReference type="Proteomes" id="UP001597419">
    <property type="component" value="Unassembled WGS sequence"/>
</dbReference>
<dbReference type="Gene3D" id="3.90.1720.10">
    <property type="entry name" value="endopeptidase domain like (from Nostoc punctiforme)"/>
    <property type="match status" value="1"/>
</dbReference>
<name>A0ABW5GD21_9PSEU</name>
<dbReference type="Pfam" id="PF05257">
    <property type="entry name" value="CHAP"/>
    <property type="match status" value="1"/>
</dbReference>
<dbReference type="SUPFAM" id="SSF54001">
    <property type="entry name" value="Cysteine proteinases"/>
    <property type="match status" value="1"/>
</dbReference>
<evidence type="ECO:0000259" key="2">
    <source>
        <dbReference type="Pfam" id="PF05257"/>
    </source>
</evidence>
<feature type="signal peptide" evidence="1">
    <location>
        <begin position="1"/>
        <end position="25"/>
    </location>
</feature>
<evidence type="ECO:0000256" key="1">
    <source>
        <dbReference type="SAM" id="SignalP"/>
    </source>
</evidence>
<reference evidence="4" key="1">
    <citation type="journal article" date="2019" name="Int. J. Syst. Evol. Microbiol.">
        <title>The Global Catalogue of Microorganisms (GCM) 10K type strain sequencing project: providing services to taxonomists for standard genome sequencing and annotation.</title>
        <authorList>
            <consortium name="The Broad Institute Genomics Platform"/>
            <consortium name="The Broad Institute Genome Sequencing Center for Infectious Disease"/>
            <person name="Wu L."/>
            <person name="Ma J."/>
        </authorList>
    </citation>
    <scope>NUCLEOTIDE SEQUENCE [LARGE SCALE GENOMIC DNA]</scope>
    <source>
        <strain evidence="4">CGMCC 4.7643</strain>
    </source>
</reference>
<feature type="chain" id="PRO_5046558804" evidence="1">
    <location>
        <begin position="26"/>
        <end position="497"/>
    </location>
</feature>
<proteinExistence type="predicted"/>
<organism evidence="3 4">
    <name type="scientific">Amycolatopsis samaneae</name>
    <dbReference type="NCBI Taxonomy" id="664691"/>
    <lineage>
        <taxon>Bacteria</taxon>
        <taxon>Bacillati</taxon>
        <taxon>Actinomycetota</taxon>
        <taxon>Actinomycetes</taxon>
        <taxon>Pseudonocardiales</taxon>
        <taxon>Pseudonocardiaceae</taxon>
        <taxon>Amycolatopsis</taxon>
    </lineage>
</organism>
<keyword evidence="1" id="KW-0732">Signal</keyword>
<feature type="domain" description="Peptidase C51" evidence="2">
    <location>
        <begin position="389"/>
        <end position="474"/>
    </location>
</feature>
<dbReference type="EMBL" id="JBHUKU010000005">
    <property type="protein sequence ID" value="MFD2459164.1"/>
    <property type="molecule type" value="Genomic_DNA"/>
</dbReference>
<dbReference type="InterPro" id="IPR007921">
    <property type="entry name" value="CHAP_dom"/>
</dbReference>
<evidence type="ECO:0000313" key="4">
    <source>
        <dbReference type="Proteomes" id="UP001597419"/>
    </source>
</evidence>
<keyword evidence="4" id="KW-1185">Reference proteome</keyword>
<dbReference type="InterPro" id="IPR038765">
    <property type="entry name" value="Papain-like_cys_pep_sf"/>
</dbReference>